<accession>A0A5E4R6M5</accession>
<name>A0A5E4R6M5_9NEOP</name>
<gene>
    <name evidence="2" type="ORF">LSINAPIS_LOCUS15083</name>
</gene>
<reference evidence="2 3" key="1">
    <citation type="submission" date="2017-07" db="EMBL/GenBank/DDBJ databases">
        <authorList>
            <person name="Talla V."/>
            <person name="Backstrom N."/>
        </authorList>
    </citation>
    <scope>NUCLEOTIDE SEQUENCE [LARGE SCALE GENOMIC DNA]</scope>
</reference>
<feature type="region of interest" description="Disordered" evidence="1">
    <location>
        <begin position="139"/>
        <end position="173"/>
    </location>
</feature>
<dbReference type="Proteomes" id="UP000324832">
    <property type="component" value="Unassembled WGS sequence"/>
</dbReference>
<organism evidence="2 3">
    <name type="scientific">Leptidea sinapis</name>
    <dbReference type="NCBI Taxonomy" id="189913"/>
    <lineage>
        <taxon>Eukaryota</taxon>
        <taxon>Metazoa</taxon>
        <taxon>Ecdysozoa</taxon>
        <taxon>Arthropoda</taxon>
        <taxon>Hexapoda</taxon>
        <taxon>Insecta</taxon>
        <taxon>Pterygota</taxon>
        <taxon>Neoptera</taxon>
        <taxon>Endopterygota</taxon>
        <taxon>Lepidoptera</taxon>
        <taxon>Glossata</taxon>
        <taxon>Ditrysia</taxon>
        <taxon>Papilionoidea</taxon>
        <taxon>Pieridae</taxon>
        <taxon>Dismorphiinae</taxon>
        <taxon>Leptidea</taxon>
    </lineage>
</organism>
<protein>
    <recommendedName>
        <fullName evidence="4">THAP-type domain-containing protein</fullName>
    </recommendedName>
</protein>
<proteinExistence type="predicted"/>
<evidence type="ECO:0000256" key="1">
    <source>
        <dbReference type="SAM" id="MobiDB-lite"/>
    </source>
</evidence>
<keyword evidence="3" id="KW-1185">Reference proteome</keyword>
<feature type="non-terminal residue" evidence="2">
    <location>
        <position position="173"/>
    </location>
</feature>
<sequence length="173" mass="19699">MNRNKHFFHVPRSSRVQWCAAVNKTNVPKTGSLYICEDHLNLEAALLNYRDWMNQKTNRPRLSPHVPSNLRNINKNPILLPSTSTSTINEDPVPDVQEKGVLCIPECFHKYIQAKPTMVNRSVGVRIFRKRKHTYLFEDESPEEHNPCTVGSTTEFSGNESSSNLPIQKSLAG</sequence>
<evidence type="ECO:0000313" key="2">
    <source>
        <dbReference type="EMBL" id="VVD05584.1"/>
    </source>
</evidence>
<evidence type="ECO:0008006" key="4">
    <source>
        <dbReference type="Google" id="ProtNLM"/>
    </source>
</evidence>
<evidence type="ECO:0000313" key="3">
    <source>
        <dbReference type="Proteomes" id="UP000324832"/>
    </source>
</evidence>
<dbReference type="AlphaFoldDB" id="A0A5E4R6M5"/>
<feature type="compositionally biased region" description="Polar residues" evidence="1">
    <location>
        <begin position="149"/>
        <end position="167"/>
    </location>
</feature>
<dbReference type="EMBL" id="FZQP02006992">
    <property type="protein sequence ID" value="VVD05584.1"/>
    <property type="molecule type" value="Genomic_DNA"/>
</dbReference>